<comment type="caution">
    <text evidence="1">The sequence shown here is derived from an EMBL/GenBank/DDBJ whole genome shotgun (WGS) entry which is preliminary data.</text>
</comment>
<accession>A0ABD1Q3G9</accession>
<keyword evidence="2" id="KW-1185">Reference proteome</keyword>
<name>A0ABD1Q3G9_9LAMI</name>
<proteinExistence type="predicted"/>
<dbReference type="EMBL" id="JBFOLK010000012">
    <property type="protein sequence ID" value="KAL2470736.1"/>
    <property type="molecule type" value="Genomic_DNA"/>
</dbReference>
<dbReference type="GO" id="GO:0003677">
    <property type="term" value="F:DNA binding"/>
    <property type="evidence" value="ECO:0007669"/>
    <property type="project" value="UniProtKB-KW"/>
</dbReference>
<gene>
    <name evidence="1" type="ORF">Adt_38872</name>
</gene>
<organism evidence="1 2">
    <name type="scientific">Abeliophyllum distichum</name>
    <dbReference type="NCBI Taxonomy" id="126358"/>
    <lineage>
        <taxon>Eukaryota</taxon>
        <taxon>Viridiplantae</taxon>
        <taxon>Streptophyta</taxon>
        <taxon>Embryophyta</taxon>
        <taxon>Tracheophyta</taxon>
        <taxon>Spermatophyta</taxon>
        <taxon>Magnoliopsida</taxon>
        <taxon>eudicotyledons</taxon>
        <taxon>Gunneridae</taxon>
        <taxon>Pentapetalae</taxon>
        <taxon>asterids</taxon>
        <taxon>lamiids</taxon>
        <taxon>Lamiales</taxon>
        <taxon>Oleaceae</taxon>
        <taxon>Forsythieae</taxon>
        <taxon>Abeliophyllum</taxon>
    </lineage>
</organism>
<protein>
    <submittedName>
        <fullName evidence="1">DNA-binding storekeeper protein-related transcriptional regulator</fullName>
    </submittedName>
</protein>
<keyword evidence="1" id="KW-0238">DNA-binding</keyword>
<evidence type="ECO:0000313" key="2">
    <source>
        <dbReference type="Proteomes" id="UP001604336"/>
    </source>
</evidence>
<dbReference type="AlphaFoldDB" id="A0ABD1Q3G9"/>
<sequence length="101" mass="11296">MGTVTPMATPWGVEMSGSISNVIEEIMRSCLFPILKELLENSMNLNRNGVHGTHGFGLALSPMPLGFRGVTGGHRIVDEKWRKQQMLELEVFSKRLELVQD</sequence>
<dbReference type="Proteomes" id="UP001604336">
    <property type="component" value="Unassembled WGS sequence"/>
</dbReference>
<reference evidence="2" key="1">
    <citation type="submission" date="2024-07" db="EMBL/GenBank/DDBJ databases">
        <title>Two chromosome-level genome assemblies of Korean endemic species Abeliophyllum distichum and Forsythia ovata (Oleaceae).</title>
        <authorList>
            <person name="Jang H."/>
        </authorList>
    </citation>
    <scope>NUCLEOTIDE SEQUENCE [LARGE SCALE GENOMIC DNA]</scope>
</reference>
<evidence type="ECO:0000313" key="1">
    <source>
        <dbReference type="EMBL" id="KAL2470736.1"/>
    </source>
</evidence>